<organism evidence="2 3">
    <name type="scientific">Jiulongibacter sediminis</name>
    <dbReference type="NCBI Taxonomy" id="1605367"/>
    <lineage>
        <taxon>Bacteria</taxon>
        <taxon>Pseudomonadati</taxon>
        <taxon>Bacteroidota</taxon>
        <taxon>Cytophagia</taxon>
        <taxon>Cytophagales</taxon>
        <taxon>Leadbetterellaceae</taxon>
        <taxon>Jiulongibacter</taxon>
    </lineage>
</organism>
<dbReference type="Proteomes" id="UP000050454">
    <property type="component" value="Unassembled WGS sequence"/>
</dbReference>
<dbReference type="PATRIC" id="fig|1605367.3.peg.2864"/>
<dbReference type="EMBL" id="LGTQ01000006">
    <property type="protein sequence ID" value="KPM48463.1"/>
    <property type="molecule type" value="Genomic_DNA"/>
</dbReference>
<name>A0A0P7BUU9_9BACT</name>
<dbReference type="STRING" id="1605367.AFM12_07455"/>
<dbReference type="SUPFAM" id="SSF50630">
    <property type="entry name" value="Acid proteases"/>
    <property type="match status" value="1"/>
</dbReference>
<dbReference type="Gene3D" id="2.40.70.10">
    <property type="entry name" value="Acid Proteases"/>
    <property type="match status" value="1"/>
</dbReference>
<keyword evidence="3" id="KW-1185">Reference proteome</keyword>
<evidence type="ECO:0000259" key="1">
    <source>
        <dbReference type="Pfam" id="PF05618"/>
    </source>
</evidence>
<sequence length="141" mass="16192">MSEKKLKIIGRHEKACLPEIGLQGIVVKTDTGAYTSSLHCKRAVPKDNRLICEFLNPHDDEDSVKKVTFAAFKKRKVKSSNGQMEERYSVQTKIKLGHEIYPIEVTLTDRHEMKYPMLLGRKFLNKKFVVDVSQKNSLTKN</sequence>
<dbReference type="InterPro" id="IPR008503">
    <property type="entry name" value="Asp_endopeptidase"/>
</dbReference>
<evidence type="ECO:0000313" key="3">
    <source>
        <dbReference type="Proteomes" id="UP000050454"/>
    </source>
</evidence>
<protein>
    <recommendedName>
        <fullName evidence="1">Retropepsin-like aspartic endopeptidase domain-containing protein</fullName>
    </recommendedName>
</protein>
<dbReference type="Pfam" id="PF05618">
    <property type="entry name" value="Zn_protease"/>
    <property type="match status" value="1"/>
</dbReference>
<accession>A0A0P7BUU9</accession>
<dbReference type="AlphaFoldDB" id="A0A0P7BUU9"/>
<evidence type="ECO:0000313" key="2">
    <source>
        <dbReference type="EMBL" id="KPM48463.1"/>
    </source>
</evidence>
<dbReference type="PANTHER" id="PTHR38037">
    <property type="entry name" value="ZN_PROTEASE DOMAIN-CONTAINING PROTEIN"/>
    <property type="match status" value="1"/>
</dbReference>
<feature type="domain" description="Retropepsin-like aspartic endopeptidase" evidence="1">
    <location>
        <begin position="8"/>
        <end position="137"/>
    </location>
</feature>
<dbReference type="InterPro" id="IPR021109">
    <property type="entry name" value="Peptidase_aspartic_dom_sf"/>
</dbReference>
<comment type="caution">
    <text evidence="2">The sequence shown here is derived from an EMBL/GenBank/DDBJ whole genome shotgun (WGS) entry which is preliminary data.</text>
</comment>
<gene>
    <name evidence="2" type="ORF">AFM12_07455</name>
</gene>
<proteinExistence type="predicted"/>
<dbReference type="OrthoDB" id="9782977at2"/>
<dbReference type="PANTHER" id="PTHR38037:SF2">
    <property type="entry name" value="ATP-DEPENDENT ZINC PROTEASE DOMAIN-CONTAINING PROTEIN-RELATED"/>
    <property type="match status" value="1"/>
</dbReference>
<reference evidence="2 3" key="1">
    <citation type="submission" date="2015-07" db="EMBL/GenBank/DDBJ databases">
        <title>The draft genome sequence of Leadbetterella sp. JN14-9.</title>
        <authorList>
            <person name="Liu Y."/>
            <person name="Du J."/>
            <person name="Shao Z."/>
        </authorList>
    </citation>
    <scope>NUCLEOTIDE SEQUENCE [LARGE SCALE GENOMIC DNA]</scope>
    <source>
        <strain evidence="2 3">JN14-9</strain>
    </source>
</reference>